<gene>
    <name evidence="14" type="ORF">SAMN05421881_100827</name>
</gene>
<protein>
    <recommendedName>
        <fullName evidence="3 10">Beta sliding clamp</fullName>
    </recommendedName>
</protein>
<dbReference type="GO" id="GO:0009360">
    <property type="term" value="C:DNA polymerase III complex"/>
    <property type="evidence" value="ECO:0007669"/>
    <property type="project" value="InterPro"/>
</dbReference>
<keyword evidence="8 10" id="KW-0239">DNA-directed DNA polymerase</keyword>
<evidence type="ECO:0000256" key="5">
    <source>
        <dbReference type="ARBA" id="ARBA00022679"/>
    </source>
</evidence>
<dbReference type="Pfam" id="PF00712">
    <property type="entry name" value="DNA_pol3_beta"/>
    <property type="match status" value="1"/>
</dbReference>
<dbReference type="PANTHER" id="PTHR30478">
    <property type="entry name" value="DNA POLYMERASE III SUBUNIT BETA"/>
    <property type="match status" value="1"/>
</dbReference>
<keyword evidence="6 10" id="KW-0548">Nucleotidyltransferase</keyword>
<dbReference type="GO" id="GO:0003677">
    <property type="term" value="F:DNA binding"/>
    <property type="evidence" value="ECO:0007669"/>
    <property type="project" value="UniProtKB-UniRule"/>
</dbReference>
<evidence type="ECO:0000256" key="10">
    <source>
        <dbReference type="PIRNR" id="PIRNR000804"/>
    </source>
</evidence>
<reference evidence="14 15" key="1">
    <citation type="submission" date="2016-10" db="EMBL/GenBank/DDBJ databases">
        <authorList>
            <person name="de Groot N.N."/>
        </authorList>
    </citation>
    <scope>NUCLEOTIDE SEQUENCE [LARGE SCALE GENOMIC DNA]</scope>
    <source>
        <strain evidence="14 15">Nm1</strain>
    </source>
</reference>
<evidence type="ECO:0000256" key="1">
    <source>
        <dbReference type="ARBA" id="ARBA00004496"/>
    </source>
</evidence>
<evidence type="ECO:0000256" key="7">
    <source>
        <dbReference type="ARBA" id="ARBA00022705"/>
    </source>
</evidence>
<comment type="subunit">
    <text evidence="10">Forms a ring-shaped head-to-tail homodimer around DNA.</text>
</comment>
<dbReference type="GO" id="GO:0003887">
    <property type="term" value="F:DNA-directed DNA polymerase activity"/>
    <property type="evidence" value="ECO:0007669"/>
    <property type="project" value="UniProtKB-UniRule"/>
</dbReference>
<evidence type="ECO:0000313" key="14">
    <source>
        <dbReference type="EMBL" id="SDX77805.1"/>
    </source>
</evidence>
<dbReference type="OrthoDB" id="8421503at2"/>
<evidence type="ECO:0000259" key="11">
    <source>
        <dbReference type="Pfam" id="PF00712"/>
    </source>
</evidence>
<comment type="subcellular location">
    <subcellularLocation>
        <location evidence="1 10">Cytoplasm</location>
    </subcellularLocation>
</comment>
<evidence type="ECO:0000256" key="6">
    <source>
        <dbReference type="ARBA" id="ARBA00022695"/>
    </source>
</evidence>
<dbReference type="InterPro" id="IPR046938">
    <property type="entry name" value="DNA_clamp_sf"/>
</dbReference>
<dbReference type="InterPro" id="IPR001001">
    <property type="entry name" value="DNA_polIII_beta"/>
</dbReference>
<name>A0A1H3EGR6_9PROT</name>
<dbReference type="RefSeq" id="WP_090412072.1">
    <property type="nucleotide sequence ID" value="NZ_FNOY01000008.1"/>
</dbReference>
<feature type="domain" description="DNA polymerase III beta sliding clamp central" evidence="12">
    <location>
        <begin position="135"/>
        <end position="246"/>
    </location>
</feature>
<evidence type="ECO:0000256" key="9">
    <source>
        <dbReference type="ARBA" id="ARBA00023125"/>
    </source>
</evidence>
<dbReference type="CDD" id="cd00140">
    <property type="entry name" value="beta_clamp"/>
    <property type="match status" value="1"/>
</dbReference>
<dbReference type="Pfam" id="PF02768">
    <property type="entry name" value="DNA_pol3_beta_3"/>
    <property type="match status" value="1"/>
</dbReference>
<feature type="domain" description="DNA polymerase III beta sliding clamp C-terminal" evidence="13">
    <location>
        <begin position="251"/>
        <end position="372"/>
    </location>
</feature>
<dbReference type="PIRSF" id="PIRSF000804">
    <property type="entry name" value="DNA_pol_III_b"/>
    <property type="match status" value="1"/>
</dbReference>
<dbReference type="SUPFAM" id="SSF55979">
    <property type="entry name" value="DNA clamp"/>
    <property type="match status" value="3"/>
</dbReference>
<dbReference type="NCBIfam" id="TIGR00663">
    <property type="entry name" value="dnan"/>
    <property type="match status" value="1"/>
</dbReference>
<comment type="function">
    <text evidence="10">Confers DNA tethering and processivity to DNA polymerases and other proteins. Acts as a clamp, forming a ring around DNA (a reaction catalyzed by the clamp-loading complex) which diffuses in an ATP-independent manner freely and bidirectionally along dsDNA. Initially characterized for its ability to contact the catalytic subunit of DNA polymerase III (Pol III), a complex, multichain enzyme responsible for most of the replicative synthesis in bacteria; Pol III exhibits 3'-5' exonuclease proofreading activity. The beta chain is required for initiation of replication as well as for processivity of DNA replication.</text>
</comment>
<comment type="similarity">
    <text evidence="2 10">Belongs to the beta sliding clamp family.</text>
</comment>
<keyword evidence="4 10" id="KW-0963">Cytoplasm</keyword>
<evidence type="ECO:0000259" key="13">
    <source>
        <dbReference type="Pfam" id="PF02768"/>
    </source>
</evidence>
<feature type="domain" description="DNA polymerase III beta sliding clamp N-terminal" evidence="11">
    <location>
        <begin position="1"/>
        <end position="122"/>
    </location>
</feature>
<dbReference type="Proteomes" id="UP000198640">
    <property type="component" value="Unassembled WGS sequence"/>
</dbReference>
<dbReference type="Gene3D" id="3.70.10.10">
    <property type="match status" value="1"/>
</dbReference>
<dbReference type="GO" id="GO:0005737">
    <property type="term" value="C:cytoplasm"/>
    <property type="evidence" value="ECO:0007669"/>
    <property type="project" value="UniProtKB-SubCell"/>
</dbReference>
<keyword evidence="9" id="KW-0238">DNA-binding</keyword>
<evidence type="ECO:0000256" key="2">
    <source>
        <dbReference type="ARBA" id="ARBA00010752"/>
    </source>
</evidence>
<keyword evidence="7 10" id="KW-0235">DNA replication</keyword>
<evidence type="ECO:0000256" key="3">
    <source>
        <dbReference type="ARBA" id="ARBA00021035"/>
    </source>
</evidence>
<dbReference type="Pfam" id="PF02767">
    <property type="entry name" value="DNA_pol3_beta_2"/>
    <property type="match status" value="1"/>
</dbReference>
<dbReference type="GO" id="GO:0006271">
    <property type="term" value="P:DNA strand elongation involved in DNA replication"/>
    <property type="evidence" value="ECO:0007669"/>
    <property type="project" value="TreeGrafter"/>
</dbReference>
<dbReference type="PANTHER" id="PTHR30478:SF0">
    <property type="entry name" value="BETA SLIDING CLAMP"/>
    <property type="match status" value="1"/>
</dbReference>
<dbReference type="Gene3D" id="3.10.150.10">
    <property type="entry name" value="DNA Polymerase III, subunit A, domain 2"/>
    <property type="match status" value="1"/>
</dbReference>
<sequence length="373" mass="42899">MKLTITDKDLLLKPLQVVSGIVERRHTLPILSNVLIEIGNGKLTYVTTDLEIEAEAVRYSPDFENQEVLRTTVSVRKFLDILRALPSDTYVELTKSENRLQIVSGKSRFNLQLLPAEDFPRMLKEDEPDGISYTLTQQVFKKHLQRVQHAMAQQDLRYYLNGLLLLIEQDRLTMVATDTHRLALTFIPLENPFDNSETIVPRKTVLELAKQLEDSEKPVTIEVFPKKICFRFSDAMLISKVIAGKFIDFSRALPEDRTYQFSVNRLKLLHALQRIAIISNTNDLFRSVRLNIANNKISISAQNNEQEEAQEEVEINYDQTAIDASFNITYLIEVLNNLDSDNISCSFESLRSGILITLPDDERFKHILMPMRE</sequence>
<dbReference type="SMART" id="SM00480">
    <property type="entry name" value="POL3Bc"/>
    <property type="match status" value="1"/>
</dbReference>
<organism evidence="14 15">
    <name type="scientific">Nitrosomonas halophila</name>
    <dbReference type="NCBI Taxonomy" id="44576"/>
    <lineage>
        <taxon>Bacteria</taxon>
        <taxon>Pseudomonadati</taxon>
        <taxon>Pseudomonadota</taxon>
        <taxon>Betaproteobacteria</taxon>
        <taxon>Nitrosomonadales</taxon>
        <taxon>Nitrosomonadaceae</taxon>
        <taxon>Nitrosomonas</taxon>
    </lineage>
</organism>
<dbReference type="AlphaFoldDB" id="A0A1H3EGR6"/>
<dbReference type="InterPro" id="IPR022634">
    <property type="entry name" value="DNA_polIII_beta_N"/>
</dbReference>
<keyword evidence="5 10" id="KW-0808">Transferase</keyword>
<evidence type="ECO:0000256" key="8">
    <source>
        <dbReference type="ARBA" id="ARBA00022932"/>
    </source>
</evidence>
<evidence type="ECO:0000256" key="4">
    <source>
        <dbReference type="ARBA" id="ARBA00022490"/>
    </source>
</evidence>
<evidence type="ECO:0000259" key="12">
    <source>
        <dbReference type="Pfam" id="PF02767"/>
    </source>
</evidence>
<dbReference type="STRING" id="44576.SAMN05421881_100827"/>
<dbReference type="GO" id="GO:0008408">
    <property type="term" value="F:3'-5' exonuclease activity"/>
    <property type="evidence" value="ECO:0007669"/>
    <property type="project" value="InterPro"/>
</dbReference>
<dbReference type="InterPro" id="IPR022637">
    <property type="entry name" value="DNA_polIII_beta_cen"/>
</dbReference>
<dbReference type="InterPro" id="IPR022635">
    <property type="entry name" value="DNA_polIII_beta_C"/>
</dbReference>
<keyword evidence="15" id="KW-1185">Reference proteome</keyword>
<evidence type="ECO:0000313" key="15">
    <source>
        <dbReference type="Proteomes" id="UP000198640"/>
    </source>
</evidence>
<dbReference type="EMBL" id="FNOY01000008">
    <property type="protein sequence ID" value="SDX77805.1"/>
    <property type="molecule type" value="Genomic_DNA"/>
</dbReference>
<accession>A0A1H3EGR6</accession>
<proteinExistence type="inferred from homology"/>